<dbReference type="RefSeq" id="WP_027123064.1">
    <property type="nucleotide sequence ID" value="NZ_CP103423.1"/>
</dbReference>
<accession>A0ABY5TTP7</accession>
<dbReference type="GO" id="GO:0008168">
    <property type="term" value="F:methyltransferase activity"/>
    <property type="evidence" value="ECO:0007669"/>
    <property type="project" value="UniProtKB-KW"/>
</dbReference>
<dbReference type="Proteomes" id="UP001058364">
    <property type="component" value="Chromosome"/>
</dbReference>
<dbReference type="GO" id="GO:0032259">
    <property type="term" value="P:methylation"/>
    <property type="evidence" value="ECO:0007669"/>
    <property type="project" value="UniProtKB-KW"/>
</dbReference>
<organism evidence="1 2">
    <name type="scientific">Mesomycoplasma molare</name>
    <dbReference type="NCBI Taxonomy" id="171288"/>
    <lineage>
        <taxon>Bacteria</taxon>
        <taxon>Bacillati</taxon>
        <taxon>Mycoplasmatota</taxon>
        <taxon>Mycoplasmoidales</taxon>
        <taxon>Metamycoplasmataceae</taxon>
        <taxon>Mesomycoplasma</taxon>
    </lineage>
</organism>
<reference evidence="1" key="1">
    <citation type="submission" date="2022-08" db="EMBL/GenBank/DDBJ databases">
        <title>Complete genome sequence of Mycoplasma molare type strain H 542.</title>
        <authorList>
            <person name="Spergser J."/>
        </authorList>
    </citation>
    <scope>NUCLEOTIDE SEQUENCE</scope>
    <source>
        <strain evidence="1">H 542</strain>
    </source>
</reference>
<dbReference type="PROSITE" id="PS00092">
    <property type="entry name" value="N6_MTASE"/>
    <property type="match status" value="1"/>
</dbReference>
<evidence type="ECO:0000313" key="2">
    <source>
        <dbReference type="Proteomes" id="UP001058364"/>
    </source>
</evidence>
<sequence length="343" mass="41043">MEITKKKKTLMDITNEWFKAQNKPADKVKLEQAKVKRADEFYTPYELIEKEMELHQESFENKTLYLPADDLYLLEEYFDDPESRASQFWVYFHKNFKRLKLKKLIATSMKRSGNAFAYIYQGGDDNNIEEYEKEELNNNGDFRNLDNFKFFEQADIIVTNPPFSIFKDFWKIIQASGKQFLILGGLLTFANVLFMKDLIDKKYHFGYTEPHYFYDYNKDEFGNVKTIKSTVPTLWYTNLPKKHGRAVLQRKLDGEKQEYKWHYVDAETIHISSSKYWSDVQELKAKYYLVPITLIFKLDIDNEWDILGTDENNILNKKFGEIRVNGKEVFRRLLIRKRENKNE</sequence>
<dbReference type="EMBL" id="CP103423">
    <property type="protein sequence ID" value="UWD34039.1"/>
    <property type="molecule type" value="Genomic_DNA"/>
</dbReference>
<proteinExistence type="predicted"/>
<dbReference type="InterPro" id="IPR025247">
    <property type="entry name" value="EcoRI-like_methylase"/>
</dbReference>
<dbReference type="Pfam" id="PF13651">
    <property type="entry name" value="EcoRI_methylase"/>
    <property type="match status" value="1"/>
</dbReference>
<keyword evidence="1" id="KW-0489">Methyltransferase</keyword>
<name>A0ABY5TTP7_9BACT</name>
<dbReference type="InterPro" id="IPR002052">
    <property type="entry name" value="DNA_methylase_N6_adenine_CS"/>
</dbReference>
<evidence type="ECO:0000313" key="1">
    <source>
        <dbReference type="EMBL" id="UWD34039.1"/>
    </source>
</evidence>
<gene>
    <name evidence="1" type="ORF">NX772_02950</name>
</gene>
<protein>
    <submittedName>
        <fullName evidence="1">Adenine-specific methyltransferase EcoRI family protein</fullName>
    </submittedName>
</protein>
<keyword evidence="2" id="KW-1185">Reference proteome</keyword>
<keyword evidence="1" id="KW-0808">Transferase</keyword>